<dbReference type="AlphaFoldDB" id="A0A9P6PRA3"/>
<evidence type="ECO:0000313" key="1">
    <source>
        <dbReference type="EMBL" id="KAG0252390.1"/>
    </source>
</evidence>
<name>A0A9P6PRA3_9FUNG</name>
<dbReference type="Gene3D" id="2.60.40.640">
    <property type="match status" value="1"/>
</dbReference>
<sequence>MRYTFNVELNTDQPFVVDLHPEDYQTQVLSGAIAINLGRPEKFKAATIAIHGHVGIALNIDSAKPSIVYEPLMQSTVDLVAANDMDGSGVIRFEDDGIQYLPFRIDIPRPGNLPSTLINKLDTHYIDWKYEIHATLQRDSIFSLKRVVKHDLIFRRPIPPKDEDAPDHTVSTDMPKQFKSKLTVPKYVSLGQDSLAATVKLKARDKSYMIKEIDCAVVQTEDIDYFTKRSHPSVEDAEFPGVPCKVNASRLVSVIKKIPNDDFDLEFGHSKPIEMDVRLDNMQLIPTERGLDWLEISHVFRFTIYFMDVNLQPLITELPLIVGHEEVSVEPMAAMKAQTEETRMIDSLKISDTEDHIAHSRSPTPELA</sequence>
<keyword evidence="2" id="KW-1185">Reference proteome</keyword>
<protein>
    <submittedName>
        <fullName evidence="1">Uncharacterized protein</fullName>
    </submittedName>
</protein>
<dbReference type="Proteomes" id="UP000726737">
    <property type="component" value="Unassembled WGS sequence"/>
</dbReference>
<accession>A0A9P6PRA3</accession>
<dbReference type="OrthoDB" id="2329848at2759"/>
<organism evidence="1 2">
    <name type="scientific">Mortierella polycephala</name>
    <dbReference type="NCBI Taxonomy" id="41804"/>
    <lineage>
        <taxon>Eukaryota</taxon>
        <taxon>Fungi</taxon>
        <taxon>Fungi incertae sedis</taxon>
        <taxon>Mucoromycota</taxon>
        <taxon>Mortierellomycotina</taxon>
        <taxon>Mortierellomycetes</taxon>
        <taxon>Mortierellales</taxon>
        <taxon>Mortierellaceae</taxon>
        <taxon>Mortierella</taxon>
    </lineage>
</organism>
<dbReference type="EMBL" id="JAAAJA010000523">
    <property type="protein sequence ID" value="KAG0252390.1"/>
    <property type="molecule type" value="Genomic_DNA"/>
</dbReference>
<reference evidence="1" key="1">
    <citation type="journal article" date="2020" name="Fungal Divers.">
        <title>Resolving the Mortierellaceae phylogeny through synthesis of multi-gene phylogenetics and phylogenomics.</title>
        <authorList>
            <person name="Vandepol N."/>
            <person name="Liber J."/>
            <person name="Desiro A."/>
            <person name="Na H."/>
            <person name="Kennedy M."/>
            <person name="Barry K."/>
            <person name="Grigoriev I.V."/>
            <person name="Miller A.N."/>
            <person name="O'Donnell K."/>
            <person name="Stajich J.E."/>
            <person name="Bonito G."/>
        </authorList>
    </citation>
    <scope>NUCLEOTIDE SEQUENCE</scope>
    <source>
        <strain evidence="1">KOD948</strain>
    </source>
</reference>
<gene>
    <name evidence="1" type="ORF">BG011_007007</name>
</gene>
<comment type="caution">
    <text evidence="1">The sequence shown here is derived from an EMBL/GenBank/DDBJ whole genome shotgun (WGS) entry which is preliminary data.</text>
</comment>
<dbReference type="InterPro" id="IPR014752">
    <property type="entry name" value="Arrestin-like_C"/>
</dbReference>
<proteinExistence type="predicted"/>
<evidence type="ECO:0000313" key="2">
    <source>
        <dbReference type="Proteomes" id="UP000726737"/>
    </source>
</evidence>